<evidence type="ECO:0000313" key="3">
    <source>
        <dbReference type="Proteomes" id="UP001449795"/>
    </source>
</evidence>
<organism evidence="2 3">
    <name type="scientific">Nguyenibacter vanlangensis</name>
    <dbReference type="NCBI Taxonomy" id="1216886"/>
    <lineage>
        <taxon>Bacteria</taxon>
        <taxon>Pseudomonadati</taxon>
        <taxon>Pseudomonadota</taxon>
        <taxon>Alphaproteobacteria</taxon>
        <taxon>Acetobacterales</taxon>
        <taxon>Acetobacteraceae</taxon>
        <taxon>Nguyenibacter</taxon>
    </lineage>
</organism>
<name>A0ABZ3D2L0_9PROT</name>
<protein>
    <submittedName>
        <fullName evidence="2">Uncharacterized protein</fullName>
    </submittedName>
</protein>
<gene>
    <name evidence="2" type="ORF">AAC691_17180</name>
</gene>
<sequence length="116" mass="12705">MAMTFFTLVKNFSDAFAAPEGLHPFNDGHDGPNEPPEPYADRDKIENEANPESDGPNEGGKPGTHEDDDPGSYTPPENPYLTVEMRPVRKYGILPVDVCENHSNQGCNACKEADDI</sequence>
<dbReference type="EMBL" id="CP152276">
    <property type="protein sequence ID" value="XAE41989.1"/>
    <property type="molecule type" value="Genomic_DNA"/>
</dbReference>
<proteinExistence type="predicted"/>
<keyword evidence="3" id="KW-1185">Reference proteome</keyword>
<evidence type="ECO:0000313" key="2">
    <source>
        <dbReference type="EMBL" id="XAE41989.1"/>
    </source>
</evidence>
<feature type="region of interest" description="Disordered" evidence="1">
    <location>
        <begin position="18"/>
        <end position="84"/>
    </location>
</feature>
<reference evidence="2 3" key="1">
    <citation type="submission" date="2024-04" db="EMBL/GenBank/DDBJ databases">
        <title>Complete genome sequence of Nguyenibacter vanlangesis HBCM-1154, a strain capable of nitrogen fixation, IAA production, and phosphorus solubilization isolated from sugarcane soil.</title>
        <authorList>
            <person name="MY HANH P."/>
        </authorList>
    </citation>
    <scope>NUCLEOTIDE SEQUENCE [LARGE SCALE GENOMIC DNA]</scope>
    <source>
        <strain evidence="2 3">HBCM 1154</strain>
    </source>
</reference>
<evidence type="ECO:0000256" key="1">
    <source>
        <dbReference type="SAM" id="MobiDB-lite"/>
    </source>
</evidence>
<accession>A0ABZ3D2L0</accession>
<dbReference type="Proteomes" id="UP001449795">
    <property type="component" value="Chromosome"/>
</dbReference>
<dbReference type="RefSeq" id="WP_342627806.1">
    <property type="nucleotide sequence ID" value="NZ_CP152276.1"/>
</dbReference>